<evidence type="ECO:0000313" key="1">
    <source>
        <dbReference type="EMBL" id="KAH7910686.1"/>
    </source>
</evidence>
<gene>
    <name evidence="1" type="ORF">BJ138DRAFT_1113890</name>
</gene>
<evidence type="ECO:0000313" key="2">
    <source>
        <dbReference type="Proteomes" id="UP000790377"/>
    </source>
</evidence>
<organism evidence="1 2">
    <name type="scientific">Hygrophoropsis aurantiaca</name>
    <dbReference type="NCBI Taxonomy" id="72124"/>
    <lineage>
        <taxon>Eukaryota</taxon>
        <taxon>Fungi</taxon>
        <taxon>Dikarya</taxon>
        <taxon>Basidiomycota</taxon>
        <taxon>Agaricomycotina</taxon>
        <taxon>Agaricomycetes</taxon>
        <taxon>Agaricomycetidae</taxon>
        <taxon>Boletales</taxon>
        <taxon>Coniophorineae</taxon>
        <taxon>Hygrophoropsidaceae</taxon>
        <taxon>Hygrophoropsis</taxon>
    </lineage>
</organism>
<sequence>MSPPRDQDSDSDDEDYVPPADEESDNSEEGNITAQDDAQPVTKDELAEQQRARAALWESFQASVTAPAKVPDDPAPKKTVKIEKRYLFAGKHITEVVDVEEDSEDAKKWPLWMPPEHSDAPESAQTASNANPKTCTSASTSSIDPQGDSSKLVRPTKRPGPRRPRTTLAAIPTPATQKAKKLTTLDKSAMDWRSHVTSQPNDVKDELDANRRSGGYLEKVEFLQRVDERREDVLDTSKSNKRRRTQL</sequence>
<dbReference type="Proteomes" id="UP000790377">
    <property type="component" value="Unassembled WGS sequence"/>
</dbReference>
<reference evidence="1" key="1">
    <citation type="journal article" date="2021" name="New Phytol.">
        <title>Evolutionary innovations through gain and loss of genes in the ectomycorrhizal Boletales.</title>
        <authorList>
            <person name="Wu G."/>
            <person name="Miyauchi S."/>
            <person name="Morin E."/>
            <person name="Kuo A."/>
            <person name="Drula E."/>
            <person name="Varga T."/>
            <person name="Kohler A."/>
            <person name="Feng B."/>
            <person name="Cao Y."/>
            <person name="Lipzen A."/>
            <person name="Daum C."/>
            <person name="Hundley H."/>
            <person name="Pangilinan J."/>
            <person name="Johnson J."/>
            <person name="Barry K."/>
            <person name="LaButti K."/>
            <person name="Ng V."/>
            <person name="Ahrendt S."/>
            <person name="Min B."/>
            <person name="Choi I.G."/>
            <person name="Park H."/>
            <person name="Plett J.M."/>
            <person name="Magnuson J."/>
            <person name="Spatafora J.W."/>
            <person name="Nagy L.G."/>
            <person name="Henrissat B."/>
            <person name="Grigoriev I.V."/>
            <person name="Yang Z.L."/>
            <person name="Xu J."/>
            <person name="Martin F.M."/>
        </authorList>
    </citation>
    <scope>NUCLEOTIDE SEQUENCE</scope>
    <source>
        <strain evidence="1">ATCC 28755</strain>
    </source>
</reference>
<name>A0ACB8AB26_9AGAM</name>
<protein>
    <submittedName>
        <fullName evidence="1">Bucentaur or craniofacial development-domain-containing protein</fullName>
    </submittedName>
</protein>
<proteinExistence type="predicted"/>
<accession>A0ACB8AB26</accession>
<dbReference type="EMBL" id="MU267704">
    <property type="protein sequence ID" value="KAH7910686.1"/>
    <property type="molecule type" value="Genomic_DNA"/>
</dbReference>
<keyword evidence="2" id="KW-1185">Reference proteome</keyword>
<comment type="caution">
    <text evidence="1">The sequence shown here is derived from an EMBL/GenBank/DDBJ whole genome shotgun (WGS) entry which is preliminary data.</text>
</comment>